<protein>
    <recommendedName>
        <fullName evidence="2">Secretion system C-terminal sorting domain-containing protein</fullName>
    </recommendedName>
</protein>
<dbReference type="InterPro" id="IPR011047">
    <property type="entry name" value="Quinoprotein_ADH-like_sf"/>
</dbReference>
<evidence type="ECO:0000313" key="4">
    <source>
        <dbReference type="Proteomes" id="UP000601108"/>
    </source>
</evidence>
<dbReference type="PANTHER" id="PTHR42754:SF1">
    <property type="entry name" value="LIPOPROTEIN"/>
    <property type="match status" value="1"/>
</dbReference>
<dbReference type="EMBL" id="BMWS01000046">
    <property type="protein sequence ID" value="GGX34476.1"/>
    <property type="molecule type" value="Genomic_DNA"/>
</dbReference>
<keyword evidence="4" id="KW-1185">Reference proteome</keyword>
<comment type="caution">
    <text evidence="3">The sequence shown here is derived from an EMBL/GenBank/DDBJ whole genome shotgun (WGS) entry which is preliminary data.</text>
</comment>
<keyword evidence="1" id="KW-0732">Signal</keyword>
<evidence type="ECO:0000256" key="1">
    <source>
        <dbReference type="ARBA" id="ARBA00022729"/>
    </source>
</evidence>
<dbReference type="NCBIfam" id="TIGR04183">
    <property type="entry name" value="Por_Secre_tail"/>
    <property type="match status" value="1"/>
</dbReference>
<evidence type="ECO:0000259" key="2">
    <source>
        <dbReference type="Pfam" id="PF18962"/>
    </source>
</evidence>
<dbReference type="SUPFAM" id="SSF50998">
    <property type="entry name" value="Quinoprotein alcohol dehydrogenase-like"/>
    <property type="match status" value="1"/>
</dbReference>
<reference evidence="3 4" key="1">
    <citation type="journal article" date="2014" name="Int. J. Syst. Evol. Microbiol.">
        <title>Complete genome sequence of Corynebacterium casei LMG S-19264T (=DSM 44701T), isolated from a smear-ripened cheese.</title>
        <authorList>
            <consortium name="US DOE Joint Genome Institute (JGI-PGF)"/>
            <person name="Walter F."/>
            <person name="Albersmeier A."/>
            <person name="Kalinowski J."/>
            <person name="Ruckert C."/>
        </authorList>
    </citation>
    <scope>NUCLEOTIDE SEQUENCE [LARGE SCALE GENOMIC DNA]</scope>
    <source>
        <strain evidence="3 4">KCTC 12285</strain>
    </source>
</reference>
<dbReference type="Pfam" id="PF18962">
    <property type="entry name" value="Por_Secre_tail"/>
    <property type="match status" value="1"/>
</dbReference>
<feature type="domain" description="Secretion system C-terminal sorting" evidence="2">
    <location>
        <begin position="486"/>
        <end position="557"/>
    </location>
</feature>
<dbReference type="PANTHER" id="PTHR42754">
    <property type="entry name" value="ENDOGLUCANASE"/>
    <property type="match status" value="1"/>
</dbReference>
<gene>
    <name evidence="3" type="ORF">GCM10007384_38860</name>
</gene>
<dbReference type="InterPro" id="IPR026444">
    <property type="entry name" value="Secre_tail"/>
</dbReference>
<dbReference type="AlphaFoldDB" id="A0A918N541"/>
<sequence length="561" mass="62100">MKTIVFSVAFSFIVSLGFSQFQRTFGTDKSEMGKSLTQLNKVEKGYVIAGYTTQNFIGNVDATLVKTDLNGNQIWSRVYGGEKHEYFNSVRQSTYFSPNNKVAYVAAGITQSFGFGAGDAYLTGVDVNGAPVFSVVYGGKEYDEAHCVQNIREVTGKSGYILVGDTRSYSQAYPGTNIYVAKTDLMGNLVKATVIGGRGDQRGLWIEQTKDGGYIITGSTTNYWCGATSTLANPPTDIFVIKLKSDLTLEWNRILGYPKELDPSNRYLNVGTCVKQTKDGNYVLTGYTNSFGINNSFDAFLLFLKSNGSFIGMKTYGTERTEYGHGIEETFTTAGTPLYTIVGQQTITSPKAMMFQTDAGGNLLWARNYGRNGNEGGMEMTIDNFDKGFAFTGYTTSFGAGATEIYLVETTNTGKTDTSCERQIDLKEKKEEPCVTRSVQQIFVKEYRKIDPKAVRVEYKEDGCGKGVGAKTEEVKTVENKEDIALYPNPVHNHLYISVQKSLQITEIKVFDLQGKEVLQNIKIQNKGSVVVNTNFLSKGVYVVKLKTKNGEMHIKRFFKN</sequence>
<accession>A0A918N541</accession>
<organism evidence="3 4">
    <name type="scientific">Aquimarina muelleri</name>
    <dbReference type="NCBI Taxonomy" id="279356"/>
    <lineage>
        <taxon>Bacteria</taxon>
        <taxon>Pseudomonadati</taxon>
        <taxon>Bacteroidota</taxon>
        <taxon>Flavobacteriia</taxon>
        <taxon>Flavobacteriales</taxon>
        <taxon>Flavobacteriaceae</taxon>
        <taxon>Aquimarina</taxon>
    </lineage>
</organism>
<dbReference type="Proteomes" id="UP000601108">
    <property type="component" value="Unassembled WGS sequence"/>
</dbReference>
<proteinExistence type="predicted"/>
<evidence type="ECO:0000313" key="3">
    <source>
        <dbReference type="EMBL" id="GGX34476.1"/>
    </source>
</evidence>
<name>A0A918N541_9FLAO</name>
<dbReference type="RefSeq" id="WP_027413915.1">
    <property type="nucleotide sequence ID" value="NZ_BMWS01000046.1"/>
</dbReference>